<accession>A0ABD2Q1P0</accession>
<comment type="caution">
    <text evidence="2">The sequence shown here is derived from an EMBL/GenBank/DDBJ whole genome shotgun (WGS) entry which is preliminary data.</text>
</comment>
<proteinExistence type="predicted"/>
<protein>
    <submittedName>
        <fullName evidence="2">Uncharacterized protein</fullName>
    </submittedName>
</protein>
<keyword evidence="1" id="KW-0732">Signal</keyword>
<evidence type="ECO:0000256" key="1">
    <source>
        <dbReference type="SAM" id="SignalP"/>
    </source>
</evidence>
<sequence length="294" mass="34041">MRLSLALLMLAHFRWFVTCDIDPNDCDKILKLGPRNTFIPEEICAKKDYFYFYLDSIIPKNAEDFKLMRSFWSVNATKIMANILVDQVKLFHQYLMETDSSGFVYRSIAELVTRIPTHLSRLNIQNAYLSVYMDTFSFKQLYSKLLNEKELAIKTCETLLAIDLIEGDLIKQYWIKGYPCHLMLNGNSKRSPRREITYMGSYGYNYGYPLGKLLAETTLIDQSNSGGTMRSLFHTGLLLYLTRKQIDALFSEEFSISSSAIDLSILLSPVPDHLQLMQQYVFRSIRMAKIEESV</sequence>
<feature type="signal peptide" evidence="1">
    <location>
        <begin position="1"/>
        <end position="19"/>
    </location>
</feature>
<evidence type="ECO:0000313" key="2">
    <source>
        <dbReference type="EMBL" id="KAL3313132.1"/>
    </source>
</evidence>
<dbReference type="AlphaFoldDB" id="A0ABD2Q1P0"/>
<organism evidence="2 3">
    <name type="scientific">Cichlidogyrus casuarinus</name>
    <dbReference type="NCBI Taxonomy" id="1844966"/>
    <lineage>
        <taxon>Eukaryota</taxon>
        <taxon>Metazoa</taxon>
        <taxon>Spiralia</taxon>
        <taxon>Lophotrochozoa</taxon>
        <taxon>Platyhelminthes</taxon>
        <taxon>Monogenea</taxon>
        <taxon>Monopisthocotylea</taxon>
        <taxon>Dactylogyridea</taxon>
        <taxon>Ancyrocephalidae</taxon>
        <taxon>Cichlidogyrus</taxon>
    </lineage>
</organism>
<name>A0ABD2Q1P0_9PLAT</name>
<gene>
    <name evidence="2" type="ORF">Ciccas_008268</name>
</gene>
<dbReference type="Proteomes" id="UP001626550">
    <property type="component" value="Unassembled WGS sequence"/>
</dbReference>
<evidence type="ECO:0000313" key="3">
    <source>
        <dbReference type="Proteomes" id="UP001626550"/>
    </source>
</evidence>
<feature type="chain" id="PRO_5044760043" evidence="1">
    <location>
        <begin position="20"/>
        <end position="294"/>
    </location>
</feature>
<keyword evidence="3" id="KW-1185">Reference proteome</keyword>
<reference evidence="2 3" key="1">
    <citation type="submission" date="2024-11" db="EMBL/GenBank/DDBJ databases">
        <title>Adaptive evolution of stress response genes in parasites aligns with host niche diversity.</title>
        <authorList>
            <person name="Hahn C."/>
            <person name="Resl P."/>
        </authorList>
    </citation>
    <scope>NUCLEOTIDE SEQUENCE [LARGE SCALE GENOMIC DNA]</scope>
    <source>
        <strain evidence="2">EGGRZ-B1_66</strain>
        <tissue evidence="2">Body</tissue>
    </source>
</reference>
<dbReference type="EMBL" id="JBJKFK010001426">
    <property type="protein sequence ID" value="KAL3313132.1"/>
    <property type="molecule type" value="Genomic_DNA"/>
</dbReference>